<dbReference type="EMBL" id="BONV01000017">
    <property type="protein sequence ID" value="GIG80868.1"/>
    <property type="molecule type" value="Genomic_DNA"/>
</dbReference>
<keyword evidence="3" id="KW-1185">Reference proteome</keyword>
<evidence type="ECO:0000313" key="2">
    <source>
        <dbReference type="EMBL" id="GIG80868.1"/>
    </source>
</evidence>
<evidence type="ECO:0000256" key="1">
    <source>
        <dbReference type="SAM" id="Phobius"/>
    </source>
</evidence>
<keyword evidence="1" id="KW-0472">Membrane</keyword>
<keyword evidence="1" id="KW-1133">Transmembrane helix</keyword>
<dbReference type="RefSeq" id="WP_275414480.1">
    <property type="nucleotide sequence ID" value="NZ_BAABHH010000025.1"/>
</dbReference>
<gene>
    <name evidence="2" type="ORF">Pka01_39950</name>
</gene>
<evidence type="ECO:0000313" key="3">
    <source>
        <dbReference type="Proteomes" id="UP000630097"/>
    </source>
</evidence>
<feature type="transmembrane region" description="Helical" evidence="1">
    <location>
        <begin position="12"/>
        <end position="36"/>
    </location>
</feature>
<dbReference type="AlphaFoldDB" id="A0A8J3PTL7"/>
<keyword evidence="1" id="KW-0812">Transmembrane</keyword>
<sequence length="40" mass="4532">MSDESDPPGKRYRLRGLIAVTLMGLASWVLIIWVIVKLFS</sequence>
<comment type="caution">
    <text evidence="2">The sequence shown here is derived from an EMBL/GenBank/DDBJ whole genome shotgun (WGS) entry which is preliminary data.</text>
</comment>
<organism evidence="2 3">
    <name type="scientific">Planotetraspora kaengkrachanensis</name>
    <dbReference type="NCBI Taxonomy" id="575193"/>
    <lineage>
        <taxon>Bacteria</taxon>
        <taxon>Bacillati</taxon>
        <taxon>Actinomycetota</taxon>
        <taxon>Actinomycetes</taxon>
        <taxon>Streptosporangiales</taxon>
        <taxon>Streptosporangiaceae</taxon>
        <taxon>Planotetraspora</taxon>
    </lineage>
</organism>
<dbReference type="Proteomes" id="UP000630097">
    <property type="component" value="Unassembled WGS sequence"/>
</dbReference>
<reference evidence="2 3" key="1">
    <citation type="submission" date="2021-01" db="EMBL/GenBank/DDBJ databases">
        <title>Whole genome shotgun sequence of Planotetraspora kaengkrachanensis NBRC 104272.</title>
        <authorList>
            <person name="Komaki H."/>
            <person name="Tamura T."/>
        </authorList>
    </citation>
    <scope>NUCLEOTIDE SEQUENCE [LARGE SCALE GENOMIC DNA]</scope>
    <source>
        <strain evidence="2 3">NBRC 104272</strain>
    </source>
</reference>
<protein>
    <submittedName>
        <fullName evidence="2">Uncharacterized protein</fullName>
    </submittedName>
</protein>
<accession>A0A8J3PTL7</accession>
<proteinExistence type="predicted"/>
<name>A0A8J3PTL7_9ACTN</name>